<feature type="compositionally biased region" description="Basic and acidic residues" evidence="14">
    <location>
        <begin position="997"/>
        <end position="1028"/>
    </location>
</feature>
<evidence type="ECO:0000256" key="1">
    <source>
        <dbReference type="ARBA" id="ARBA00004477"/>
    </source>
</evidence>
<dbReference type="Proteomes" id="UP000315522">
    <property type="component" value="Unassembled WGS sequence"/>
</dbReference>
<dbReference type="InterPro" id="IPR007275">
    <property type="entry name" value="YTH_domain"/>
</dbReference>
<feature type="region of interest" description="Disordered" evidence="14">
    <location>
        <begin position="890"/>
        <end position="1127"/>
    </location>
</feature>
<dbReference type="Pfam" id="PF04146">
    <property type="entry name" value="YTH"/>
    <property type="match status" value="1"/>
</dbReference>
<keyword evidence="7 17" id="KW-0808">Transferase</keyword>
<evidence type="ECO:0000256" key="5">
    <source>
        <dbReference type="ARBA" id="ARBA00022502"/>
    </source>
</evidence>
<evidence type="ECO:0000256" key="14">
    <source>
        <dbReference type="SAM" id="MobiDB-lite"/>
    </source>
</evidence>
<feature type="compositionally biased region" description="Basic and acidic residues" evidence="14">
    <location>
        <begin position="731"/>
        <end position="741"/>
    </location>
</feature>
<feature type="transmembrane region" description="Helical" evidence="15">
    <location>
        <begin position="325"/>
        <end position="346"/>
    </location>
</feature>
<feature type="transmembrane region" description="Helical" evidence="15">
    <location>
        <begin position="152"/>
        <end position="172"/>
    </location>
</feature>
<dbReference type="UniPathway" id="UPA00196"/>
<feature type="compositionally biased region" description="Polar residues" evidence="14">
    <location>
        <begin position="685"/>
        <end position="697"/>
    </location>
</feature>
<feature type="region of interest" description="Disordered" evidence="14">
    <location>
        <begin position="625"/>
        <end position="846"/>
    </location>
</feature>
<evidence type="ECO:0000256" key="15">
    <source>
        <dbReference type="SAM" id="Phobius"/>
    </source>
</evidence>
<feature type="transmembrane region" description="Helical" evidence="15">
    <location>
        <begin position="367"/>
        <end position="388"/>
    </location>
</feature>
<dbReference type="GO" id="GO:0004376">
    <property type="term" value="F:GPI mannosyltransferase activity"/>
    <property type="evidence" value="ECO:0007669"/>
    <property type="project" value="InterPro"/>
</dbReference>
<feature type="compositionally biased region" description="Basic and acidic residues" evidence="14">
    <location>
        <begin position="1050"/>
        <end position="1067"/>
    </location>
</feature>
<comment type="similarity">
    <text evidence="3">Belongs to the PIGV family.</text>
</comment>
<feature type="transmembrane region" description="Helical" evidence="15">
    <location>
        <begin position="255"/>
        <end position="276"/>
    </location>
</feature>
<dbReference type="Pfam" id="PF04188">
    <property type="entry name" value="Mannosyl_trans2"/>
    <property type="match status" value="1"/>
</dbReference>
<keyword evidence="6 17" id="KW-0328">Glycosyltransferase</keyword>
<dbReference type="GO" id="GO:0005789">
    <property type="term" value="C:endoplasmic reticulum membrane"/>
    <property type="evidence" value="ECO:0007669"/>
    <property type="project" value="UniProtKB-SubCell"/>
</dbReference>
<accession>A0A559MII0</accession>
<dbReference type="GO" id="GO:0003723">
    <property type="term" value="F:RNA binding"/>
    <property type="evidence" value="ECO:0007669"/>
    <property type="project" value="InterPro"/>
</dbReference>
<evidence type="ECO:0000256" key="9">
    <source>
        <dbReference type="ARBA" id="ARBA00022824"/>
    </source>
</evidence>
<evidence type="ECO:0000256" key="11">
    <source>
        <dbReference type="ARBA" id="ARBA00023136"/>
    </source>
</evidence>
<dbReference type="EMBL" id="QGML01000254">
    <property type="protein sequence ID" value="TVY92755.1"/>
    <property type="molecule type" value="Genomic_DNA"/>
</dbReference>
<feature type="compositionally biased region" description="Polar residues" evidence="14">
    <location>
        <begin position="922"/>
        <end position="933"/>
    </location>
</feature>
<feature type="compositionally biased region" description="Basic and acidic residues" evidence="14">
    <location>
        <begin position="936"/>
        <end position="958"/>
    </location>
</feature>
<evidence type="ECO:0000256" key="7">
    <source>
        <dbReference type="ARBA" id="ARBA00022679"/>
    </source>
</evidence>
<dbReference type="GO" id="GO:0000009">
    <property type="term" value="F:alpha-1,6-mannosyltransferase activity"/>
    <property type="evidence" value="ECO:0007669"/>
    <property type="project" value="InterPro"/>
</dbReference>
<evidence type="ECO:0000256" key="2">
    <source>
        <dbReference type="ARBA" id="ARBA00004687"/>
    </source>
</evidence>
<keyword evidence="5" id="KW-0337">GPI-anchor biosynthesis</keyword>
<proteinExistence type="inferred from homology"/>
<evidence type="ECO:0000256" key="13">
    <source>
        <dbReference type="ARBA" id="ARBA00030415"/>
    </source>
</evidence>
<feature type="compositionally biased region" description="Polar residues" evidence="14">
    <location>
        <begin position="518"/>
        <end position="543"/>
    </location>
</feature>
<evidence type="ECO:0000256" key="10">
    <source>
        <dbReference type="ARBA" id="ARBA00022989"/>
    </source>
</evidence>
<evidence type="ECO:0000256" key="8">
    <source>
        <dbReference type="ARBA" id="ARBA00022692"/>
    </source>
</evidence>
<feature type="transmembrane region" description="Helical" evidence="15">
    <location>
        <begin position="120"/>
        <end position="146"/>
    </location>
</feature>
<dbReference type="PANTHER" id="PTHR12468:SF2">
    <property type="entry name" value="GPI MANNOSYLTRANSFERASE 2"/>
    <property type="match status" value="1"/>
</dbReference>
<feature type="compositionally biased region" description="Polar residues" evidence="14">
    <location>
        <begin position="587"/>
        <end position="607"/>
    </location>
</feature>
<keyword evidence="10 15" id="KW-1133">Transmembrane helix</keyword>
<evidence type="ECO:0000256" key="6">
    <source>
        <dbReference type="ARBA" id="ARBA00022676"/>
    </source>
</evidence>
<evidence type="ECO:0000256" key="3">
    <source>
        <dbReference type="ARBA" id="ARBA00008698"/>
    </source>
</evidence>
<keyword evidence="11 15" id="KW-0472">Membrane</keyword>
<reference evidence="17 18" key="1">
    <citation type="submission" date="2018-05" db="EMBL/GenBank/DDBJ databases">
        <title>Genome sequencing and assembly of the regulated plant pathogen Lachnellula willkommii and related sister species for the development of diagnostic species identification markers.</title>
        <authorList>
            <person name="Giroux E."/>
            <person name="Bilodeau G."/>
        </authorList>
    </citation>
    <scope>NUCLEOTIDE SEQUENCE [LARGE SCALE GENOMIC DNA]</scope>
    <source>
        <strain evidence="17 18">CBS 172.35</strain>
    </source>
</reference>
<feature type="compositionally biased region" description="Basic and acidic residues" evidence="14">
    <location>
        <begin position="966"/>
        <end position="983"/>
    </location>
</feature>
<dbReference type="CDD" id="cd21134">
    <property type="entry name" value="YTH"/>
    <property type="match status" value="1"/>
</dbReference>
<dbReference type="GO" id="GO:0006506">
    <property type="term" value="P:GPI anchor biosynthetic process"/>
    <property type="evidence" value="ECO:0007669"/>
    <property type="project" value="UniProtKB-UniPathway"/>
</dbReference>
<sequence>MQLWTRPFDNPICSLTALFIVWKSLILVIACCTPGPGYDTSTSLLLPTHESGEGRNLPTIFQYIVGRLTRWDAFYFVKAANRGYLFEQEWAFGWGFTRIIALGTAGLEKIGIANYDGVEAVVAICIAHFAHFLSVLLLFSLTFAVFPGSTTRFAFSAAALHIISPAGIFLSAPYAESSCALFAFAGCLAFAKSFTTERPSATAKHDLLLFGSGVLFGISTTFRSNGILNGLLLLEEAFRVFLSLKDDFQMARIRRLIASGLGGLSVAFGFLLPQYISYSDFCREEGVAILRPWCTKPLPSIYTFVQEHYWNVGLFRYWTLSNLPLFMLAAPMLVMMSISGVWGFGSNSQAQHATNKQPKRAEEGFPILRNLATSQLLFTLITFTTAHVQIITRTSSAFPVWLWYSTVSSQKGNALMGNVAKFMVIGGAKRCPGEPGKLLDFPDSSKHNITQQTKGKTTHRFADATAFNQNDMTLFGGGSGTPMAAQQGFAQFQANLMDTDAYQPEVGLYNQDVFTQSQHMSPQHQYSPTGPHQYNNLPQNNPTPTRPPAMLKARAAELKAQLLKGKEARAGSATPPVPTAAAVPRQNAPTDASSSLQGSPKTPSTATETHDQDVNDLIAQYSVSKPTASAKNKDQNSEPTTTTNLPQESMIHGSSAKSQESSLGSPIKVTKPPPNGVSAVHAMVKSNQNRHASNGSISEGEILEDSPKKPSPPTEPKQRQPTSKPATLGDESARKMDDRPAKNSHVSGSRDDSPPRRAPPSNPRGYSQRSYDDRRDEPQPRSERRGSYQPDHKPERKPASESEKDTYQRRSSRDEGYHRPDVNSVQKREETNKAAKPQKLSTLEDVLPHDEDLKEWLEITGYHNAPYRDKILSRRRALARLDAERKKLLADIEADERSGLPPTGPQTSASSMLPPPIPNKVGSHNESTISPTETIDESKSDRSIPGKRARSDVDDGRDGGFSGKVARTDERGPRIKEEDDYDHRRPRSSGPGAHRWQSTDHRDDRSPPRHRYDDDRGSRDRGDSRDRNISPGRRAFESRPPARSTSFGTDDSHHRGRVEHQERDKRPFVSVGGYRGRAFDPNYRGRGRGRGRGDYPSREFQSQHDAKSESVGSRIANGKPYRDQRGFDRGGKGDTRYFIVKSFNEENVLRCIADSVWTTQAQNGSVFKKAFESCKNVILVFSINKSRAFQGYARMESLPGSVESPAWQESINWESAGAFKVKWMVVCSTRFHRIGHLKNALNENQAVLIGKDGQEIEENCGLGLIELIHEEVQEAMIAWRHSDEKGPWEDYR</sequence>
<dbReference type="PANTHER" id="PTHR12468">
    <property type="entry name" value="GPI MANNOSYLTRANSFERASE 2"/>
    <property type="match status" value="1"/>
</dbReference>
<feature type="transmembrane region" description="Helical" evidence="15">
    <location>
        <begin position="207"/>
        <end position="234"/>
    </location>
</feature>
<dbReference type="InterPro" id="IPR007315">
    <property type="entry name" value="PIG-V/Gpi18"/>
</dbReference>
<feature type="domain" description="YTH" evidence="16">
    <location>
        <begin position="1135"/>
        <end position="1268"/>
    </location>
</feature>
<dbReference type="Gene3D" id="3.10.590.10">
    <property type="entry name" value="ph1033 like domains"/>
    <property type="match status" value="1"/>
</dbReference>
<evidence type="ECO:0000256" key="4">
    <source>
        <dbReference type="ARBA" id="ARBA00013795"/>
    </source>
</evidence>
<dbReference type="PROSITE" id="PS50882">
    <property type="entry name" value="YTH"/>
    <property type="match status" value="1"/>
</dbReference>
<evidence type="ECO:0000256" key="12">
    <source>
        <dbReference type="ARBA" id="ARBA00030161"/>
    </source>
</evidence>
<feature type="region of interest" description="Disordered" evidence="14">
    <location>
        <begin position="518"/>
        <end position="548"/>
    </location>
</feature>
<organism evidence="17 18">
    <name type="scientific">Lachnellula willkommii</name>
    <dbReference type="NCBI Taxonomy" id="215461"/>
    <lineage>
        <taxon>Eukaryota</taxon>
        <taxon>Fungi</taxon>
        <taxon>Dikarya</taxon>
        <taxon>Ascomycota</taxon>
        <taxon>Pezizomycotina</taxon>
        <taxon>Leotiomycetes</taxon>
        <taxon>Helotiales</taxon>
        <taxon>Lachnaceae</taxon>
        <taxon>Lachnellula</taxon>
    </lineage>
</organism>
<feature type="compositionally biased region" description="Polar residues" evidence="14">
    <location>
        <begin position="637"/>
        <end position="647"/>
    </location>
</feature>
<comment type="pathway">
    <text evidence="2">Glycolipid biosynthesis; glycosylphosphatidylinositol-anchor biosynthesis.</text>
</comment>
<gene>
    <name evidence="17" type="primary">GPI18</name>
    <name evidence="17" type="ORF">LAWI1_G002433</name>
</gene>
<keyword evidence="9" id="KW-0256">Endoplasmic reticulum</keyword>
<dbReference type="GO" id="GO:0031501">
    <property type="term" value="C:mannosyltransferase complex"/>
    <property type="evidence" value="ECO:0007669"/>
    <property type="project" value="TreeGrafter"/>
</dbReference>
<comment type="subcellular location">
    <subcellularLocation>
        <location evidence="1">Endoplasmic reticulum membrane</location>
        <topology evidence="1">Multi-pass membrane protein</topology>
    </subcellularLocation>
</comment>
<evidence type="ECO:0000259" key="16">
    <source>
        <dbReference type="PROSITE" id="PS50882"/>
    </source>
</evidence>
<keyword evidence="18" id="KW-1185">Reference proteome</keyword>
<feature type="region of interest" description="Disordered" evidence="14">
    <location>
        <begin position="566"/>
        <end position="613"/>
    </location>
</feature>
<evidence type="ECO:0000313" key="18">
    <source>
        <dbReference type="Proteomes" id="UP000315522"/>
    </source>
</evidence>
<comment type="caution">
    <text evidence="17">The sequence shown here is derived from an EMBL/GenBank/DDBJ whole genome shotgun (WGS) entry which is preliminary data.</text>
</comment>
<name>A0A559MII0_9HELO</name>
<keyword evidence="8 15" id="KW-0812">Transmembrane</keyword>
<feature type="compositionally biased region" description="Basic and acidic residues" evidence="14">
    <location>
        <begin position="1091"/>
        <end position="1108"/>
    </location>
</feature>
<feature type="compositionally biased region" description="Polar residues" evidence="14">
    <location>
        <begin position="655"/>
        <end position="664"/>
    </location>
</feature>
<feature type="transmembrane region" description="Helical" evidence="15">
    <location>
        <begin position="12"/>
        <end position="36"/>
    </location>
</feature>
<evidence type="ECO:0000313" key="17">
    <source>
        <dbReference type="EMBL" id="TVY92755.1"/>
    </source>
</evidence>
<protein>
    <recommendedName>
        <fullName evidence="4">GPI mannosyltransferase 2</fullName>
    </recommendedName>
    <alternativeName>
        <fullName evidence="13">GPI mannosyltransferase II</fullName>
    </alternativeName>
    <alternativeName>
        <fullName evidence="12">Glycosylphosphatidylinositol-anchor biosynthesis protein 18</fullName>
    </alternativeName>
</protein>
<feature type="compositionally biased region" description="Basic and acidic residues" evidence="14">
    <location>
        <begin position="770"/>
        <end position="833"/>
    </location>
</feature>